<keyword evidence="4" id="KW-0812">Transmembrane</keyword>
<evidence type="ECO:0000256" key="5">
    <source>
        <dbReference type="SAM" id="SignalP"/>
    </source>
</evidence>
<feature type="domain" description="HTH araC/xylS-type" evidence="6">
    <location>
        <begin position="422"/>
        <end position="530"/>
    </location>
</feature>
<dbReference type="SMART" id="SM00342">
    <property type="entry name" value="HTH_ARAC"/>
    <property type="match status" value="1"/>
</dbReference>
<evidence type="ECO:0000313" key="7">
    <source>
        <dbReference type="EMBL" id="MDR6967330.1"/>
    </source>
</evidence>
<accession>A0ABU1TMY5</accession>
<gene>
    <name evidence="7" type="ORF">J2X31_001337</name>
</gene>
<keyword evidence="8" id="KW-1185">Reference proteome</keyword>
<feature type="transmembrane region" description="Helical" evidence="4">
    <location>
        <begin position="349"/>
        <end position="368"/>
    </location>
</feature>
<evidence type="ECO:0000313" key="8">
    <source>
        <dbReference type="Proteomes" id="UP001255185"/>
    </source>
</evidence>
<dbReference type="PANTHER" id="PTHR43280">
    <property type="entry name" value="ARAC-FAMILY TRANSCRIPTIONAL REGULATOR"/>
    <property type="match status" value="1"/>
</dbReference>
<dbReference type="PROSITE" id="PS01124">
    <property type="entry name" value="HTH_ARAC_FAMILY_2"/>
    <property type="match status" value="1"/>
</dbReference>
<keyword evidence="4" id="KW-1133">Transmembrane helix</keyword>
<keyword evidence="5" id="KW-0732">Signal</keyword>
<reference evidence="7 8" key="1">
    <citation type="submission" date="2023-07" db="EMBL/GenBank/DDBJ databases">
        <title>Sorghum-associated microbial communities from plants grown in Nebraska, USA.</title>
        <authorList>
            <person name="Schachtman D."/>
        </authorList>
    </citation>
    <scope>NUCLEOTIDE SEQUENCE [LARGE SCALE GENOMIC DNA]</scope>
    <source>
        <strain evidence="7 8">3773</strain>
    </source>
</reference>
<organism evidence="7 8">
    <name type="scientific">Flavobacterium arsenatis</name>
    <dbReference type="NCBI Taxonomy" id="1484332"/>
    <lineage>
        <taxon>Bacteria</taxon>
        <taxon>Pseudomonadati</taxon>
        <taxon>Bacteroidota</taxon>
        <taxon>Flavobacteriia</taxon>
        <taxon>Flavobacteriales</taxon>
        <taxon>Flavobacteriaceae</taxon>
        <taxon>Flavobacterium</taxon>
    </lineage>
</organism>
<comment type="caution">
    <text evidence="7">The sequence shown here is derived from an EMBL/GenBank/DDBJ whole genome shotgun (WGS) entry which is preliminary data.</text>
</comment>
<evidence type="ECO:0000256" key="2">
    <source>
        <dbReference type="ARBA" id="ARBA00023125"/>
    </source>
</evidence>
<dbReference type="SUPFAM" id="SSF46689">
    <property type="entry name" value="Homeodomain-like"/>
    <property type="match status" value="1"/>
</dbReference>
<dbReference type="Pfam" id="PF12833">
    <property type="entry name" value="HTH_18"/>
    <property type="match status" value="1"/>
</dbReference>
<dbReference type="Gene3D" id="1.25.40.10">
    <property type="entry name" value="Tetratricopeptide repeat domain"/>
    <property type="match status" value="2"/>
</dbReference>
<dbReference type="PANTHER" id="PTHR43280:SF34">
    <property type="entry name" value="ARAC-FAMILY TRANSCRIPTIONAL REGULATOR"/>
    <property type="match status" value="1"/>
</dbReference>
<name>A0ABU1TMY5_9FLAO</name>
<keyword evidence="4" id="KW-0472">Membrane</keyword>
<evidence type="ECO:0000256" key="3">
    <source>
        <dbReference type="ARBA" id="ARBA00023163"/>
    </source>
</evidence>
<dbReference type="Gene3D" id="1.10.10.60">
    <property type="entry name" value="Homeodomain-like"/>
    <property type="match status" value="2"/>
</dbReference>
<dbReference type="Proteomes" id="UP001255185">
    <property type="component" value="Unassembled WGS sequence"/>
</dbReference>
<keyword evidence="2" id="KW-0238">DNA-binding</keyword>
<dbReference type="InterPro" id="IPR011990">
    <property type="entry name" value="TPR-like_helical_dom_sf"/>
</dbReference>
<proteinExistence type="predicted"/>
<dbReference type="SUPFAM" id="SSF48452">
    <property type="entry name" value="TPR-like"/>
    <property type="match status" value="2"/>
</dbReference>
<keyword evidence="1" id="KW-0805">Transcription regulation</keyword>
<dbReference type="EMBL" id="JAVDVI010000004">
    <property type="protein sequence ID" value="MDR6967330.1"/>
    <property type="molecule type" value="Genomic_DNA"/>
</dbReference>
<dbReference type="InterPro" id="IPR009057">
    <property type="entry name" value="Homeodomain-like_sf"/>
</dbReference>
<evidence type="ECO:0000256" key="4">
    <source>
        <dbReference type="SAM" id="Phobius"/>
    </source>
</evidence>
<protein>
    <submittedName>
        <fullName evidence="7">AraC-like DNA-binding protein</fullName>
    </submittedName>
</protein>
<feature type="chain" id="PRO_5045685263" evidence="5">
    <location>
        <begin position="21"/>
        <end position="547"/>
    </location>
</feature>
<dbReference type="RefSeq" id="WP_310025415.1">
    <property type="nucleotide sequence ID" value="NZ_JAVDVI010000004.1"/>
</dbReference>
<keyword evidence="3" id="KW-0804">Transcription</keyword>
<evidence type="ECO:0000256" key="1">
    <source>
        <dbReference type="ARBA" id="ARBA00023015"/>
    </source>
</evidence>
<sequence>MKNILSICIIVYLFSSTLFAQSNKIEIDEKIQKVNDLLDKSSISDEMVNILLQAEKDSKEINYSQGILESEKSLARLYLDISNYKTSLKFCNKAEKIAIELEDSKSLSQIYRHRALTFMNLGFLQQGHKDIMSSIDNSKKIEDKNLQHYCMALSYHNLAEYYEKTQASQDTILSCLKKSLKAVENIKGDIKLLEKKHFMIILLNKSLGMFYTGIHEPQRLDLASQYILELLKYRETQPKAFRMDELNTLNSIGRFYDAKKEPEKAIKYASEVLFLEKKSKSPFERHLAYATLANSYESIGDKNLSNQYLSLYSTLVDSINKEEKRSIELPMEHIISDKEESFSKTIGDLLLIIGSIILILLLAGWLLWKRQNRILQKKHKKVIEELIAKKNTLLLREEEATNLIDNDNPTQRSLNIRDKTVESLLLKLEKFEKSKKFIKNEVSLTWLANYMNTNTKSLSEIIRQYKEESFNDYINKLRIKYIVELLYDEPKHREYKISYLAEICGFSSREVFTTVFKKETGISPSYFINNLKKDLDIKSSDVVEYQE</sequence>
<feature type="signal peptide" evidence="5">
    <location>
        <begin position="1"/>
        <end position="20"/>
    </location>
</feature>
<dbReference type="InterPro" id="IPR018060">
    <property type="entry name" value="HTH_AraC"/>
</dbReference>
<evidence type="ECO:0000259" key="6">
    <source>
        <dbReference type="PROSITE" id="PS01124"/>
    </source>
</evidence>